<feature type="transmembrane region" description="Helical" evidence="9">
    <location>
        <begin position="87"/>
        <end position="105"/>
    </location>
</feature>
<dbReference type="HAMAP" id="MF_00161">
    <property type="entry name" value="LspA"/>
    <property type="match status" value="1"/>
</dbReference>
<proteinExistence type="inferred from homology"/>
<dbReference type="GO" id="GO:0006508">
    <property type="term" value="P:proteolysis"/>
    <property type="evidence" value="ECO:0007669"/>
    <property type="project" value="UniProtKB-KW"/>
</dbReference>
<comment type="subcellular location">
    <subcellularLocation>
        <location evidence="9">Cell membrane</location>
        <topology evidence="9">Multi-pass membrane protein</topology>
    </subcellularLocation>
</comment>
<evidence type="ECO:0000256" key="2">
    <source>
        <dbReference type="ARBA" id="ARBA00022475"/>
    </source>
</evidence>
<feature type="transmembrane region" description="Helical" evidence="9">
    <location>
        <begin position="125"/>
        <end position="147"/>
    </location>
</feature>
<dbReference type="PANTHER" id="PTHR33695">
    <property type="entry name" value="LIPOPROTEIN SIGNAL PEPTIDASE"/>
    <property type="match status" value="1"/>
</dbReference>
<evidence type="ECO:0000256" key="10">
    <source>
        <dbReference type="RuleBase" id="RU000594"/>
    </source>
</evidence>
<comment type="function">
    <text evidence="9 10">This protein specifically catalyzes the removal of signal peptides from prolipoproteins.</text>
</comment>
<evidence type="ECO:0000256" key="1">
    <source>
        <dbReference type="ARBA" id="ARBA00006139"/>
    </source>
</evidence>
<feature type="transmembrane region" description="Helical" evidence="9">
    <location>
        <begin position="62"/>
        <end position="80"/>
    </location>
</feature>
<keyword evidence="6 9" id="KW-0378">Hydrolase</keyword>
<evidence type="ECO:0000256" key="8">
    <source>
        <dbReference type="ARBA" id="ARBA00023136"/>
    </source>
</evidence>
<evidence type="ECO:0000256" key="5">
    <source>
        <dbReference type="ARBA" id="ARBA00022750"/>
    </source>
</evidence>
<keyword evidence="2 9" id="KW-1003">Cell membrane</keyword>
<keyword evidence="7 9" id="KW-1133">Transmembrane helix</keyword>
<evidence type="ECO:0000313" key="12">
    <source>
        <dbReference type="EMBL" id="MBU3818891.1"/>
    </source>
</evidence>
<evidence type="ECO:0000256" key="3">
    <source>
        <dbReference type="ARBA" id="ARBA00022670"/>
    </source>
</evidence>
<sequence>MLYVIVNLFCVAAIIGLDQLIKWWAVEVLQPAGSMPLIPHVVELYFTYNQGMAFSMLSGRQLLLVVVTGIMLIGVAYWLFFRCRNNLLMQISLILVLGGGIGNFIDRVLNGQVVDYINLLFMKFAIFNFADICLCVGAGLWALSIILEEYHGASETRRKEN</sequence>
<dbReference type="GO" id="GO:0005886">
    <property type="term" value="C:plasma membrane"/>
    <property type="evidence" value="ECO:0007669"/>
    <property type="project" value="UniProtKB-SubCell"/>
</dbReference>
<dbReference type="InterPro" id="IPR001872">
    <property type="entry name" value="Peptidase_A8"/>
</dbReference>
<protein>
    <recommendedName>
        <fullName evidence="9">Lipoprotein signal peptidase</fullName>
        <ecNumber evidence="9">3.4.23.36</ecNumber>
    </recommendedName>
    <alternativeName>
        <fullName evidence="9">Prolipoprotein signal peptidase</fullName>
    </alternativeName>
    <alternativeName>
        <fullName evidence="9">Signal peptidase II</fullName>
        <shortName evidence="9">SPase II</shortName>
    </alternativeName>
</protein>
<dbReference type="GO" id="GO:0004190">
    <property type="term" value="F:aspartic-type endopeptidase activity"/>
    <property type="evidence" value="ECO:0007669"/>
    <property type="project" value="UniProtKB-UniRule"/>
</dbReference>
<evidence type="ECO:0000256" key="7">
    <source>
        <dbReference type="ARBA" id="ARBA00022989"/>
    </source>
</evidence>
<dbReference type="Pfam" id="PF01252">
    <property type="entry name" value="Peptidase_A8"/>
    <property type="match status" value="1"/>
</dbReference>
<dbReference type="PANTHER" id="PTHR33695:SF1">
    <property type="entry name" value="LIPOPROTEIN SIGNAL PEPTIDASE"/>
    <property type="match status" value="1"/>
</dbReference>
<dbReference type="AlphaFoldDB" id="A0A9E2NPM4"/>
<dbReference type="EC" id="3.4.23.36" evidence="9"/>
<evidence type="ECO:0000256" key="9">
    <source>
        <dbReference type="HAMAP-Rule" id="MF_00161"/>
    </source>
</evidence>
<comment type="caution">
    <text evidence="12">The sequence shown here is derived from an EMBL/GenBank/DDBJ whole genome shotgun (WGS) entry which is preliminary data.</text>
</comment>
<dbReference type="Proteomes" id="UP000824178">
    <property type="component" value="Unassembled WGS sequence"/>
</dbReference>
<evidence type="ECO:0000256" key="4">
    <source>
        <dbReference type="ARBA" id="ARBA00022692"/>
    </source>
</evidence>
<feature type="active site" evidence="9">
    <location>
        <position position="131"/>
    </location>
</feature>
<comment type="pathway">
    <text evidence="9">Protein modification; lipoprotein biosynthesis (signal peptide cleavage).</text>
</comment>
<gene>
    <name evidence="9 12" type="primary">lspA</name>
    <name evidence="12" type="ORF">H9864_00665</name>
</gene>
<keyword evidence="4 9" id="KW-0812">Transmembrane</keyword>
<feature type="active site" evidence="9">
    <location>
        <position position="115"/>
    </location>
</feature>
<accession>A0A9E2NPM4</accession>
<name>A0A9E2NPM4_9FIRM</name>
<keyword evidence="5 9" id="KW-0064">Aspartyl protease</keyword>
<comment type="similarity">
    <text evidence="1 9 11">Belongs to the peptidase A8 family.</text>
</comment>
<evidence type="ECO:0000256" key="6">
    <source>
        <dbReference type="ARBA" id="ARBA00022801"/>
    </source>
</evidence>
<comment type="caution">
    <text evidence="9">Lacks conserved residue(s) required for the propagation of feature annotation.</text>
</comment>
<evidence type="ECO:0000256" key="11">
    <source>
        <dbReference type="RuleBase" id="RU004181"/>
    </source>
</evidence>
<organism evidence="12 13">
    <name type="scientific">Candidatus Faecalibacterium intestinavium</name>
    <dbReference type="NCBI Taxonomy" id="2838580"/>
    <lineage>
        <taxon>Bacteria</taxon>
        <taxon>Bacillati</taxon>
        <taxon>Bacillota</taxon>
        <taxon>Clostridia</taxon>
        <taxon>Eubacteriales</taxon>
        <taxon>Oscillospiraceae</taxon>
        <taxon>Faecalibacterium</taxon>
    </lineage>
</organism>
<dbReference type="NCBIfam" id="TIGR00077">
    <property type="entry name" value="lspA"/>
    <property type="match status" value="1"/>
</dbReference>
<reference evidence="12" key="2">
    <citation type="submission" date="2021-04" db="EMBL/GenBank/DDBJ databases">
        <authorList>
            <person name="Gilroy R."/>
        </authorList>
    </citation>
    <scope>NUCLEOTIDE SEQUENCE</scope>
    <source>
        <strain evidence="12">742</strain>
    </source>
</reference>
<keyword evidence="3 9" id="KW-0645">Protease</keyword>
<reference evidence="12" key="1">
    <citation type="journal article" date="2021" name="PeerJ">
        <title>Extensive microbial diversity within the chicken gut microbiome revealed by metagenomics and culture.</title>
        <authorList>
            <person name="Gilroy R."/>
            <person name="Ravi A."/>
            <person name="Getino M."/>
            <person name="Pursley I."/>
            <person name="Horton D.L."/>
            <person name="Alikhan N.F."/>
            <person name="Baker D."/>
            <person name="Gharbi K."/>
            <person name="Hall N."/>
            <person name="Watson M."/>
            <person name="Adriaenssens E.M."/>
            <person name="Foster-Nyarko E."/>
            <person name="Jarju S."/>
            <person name="Secka A."/>
            <person name="Antonio M."/>
            <person name="Oren A."/>
            <person name="Chaudhuri R.R."/>
            <person name="La Ragione R."/>
            <person name="Hildebrand F."/>
            <person name="Pallen M.J."/>
        </authorList>
    </citation>
    <scope>NUCLEOTIDE SEQUENCE</scope>
    <source>
        <strain evidence="12">742</strain>
    </source>
</reference>
<dbReference type="PROSITE" id="PS00855">
    <property type="entry name" value="SPASE_II"/>
    <property type="match status" value="1"/>
</dbReference>
<dbReference type="PRINTS" id="PR00781">
    <property type="entry name" value="LIPOSIGPTASE"/>
</dbReference>
<dbReference type="EMBL" id="JAHLFH010000012">
    <property type="protein sequence ID" value="MBU3818891.1"/>
    <property type="molecule type" value="Genomic_DNA"/>
</dbReference>
<keyword evidence="8 9" id="KW-0472">Membrane</keyword>
<evidence type="ECO:0000313" key="13">
    <source>
        <dbReference type="Proteomes" id="UP000824178"/>
    </source>
</evidence>
<comment type="catalytic activity">
    <reaction evidence="9 10">
        <text>Release of signal peptides from bacterial membrane prolipoproteins. Hydrolyzes -Xaa-Yaa-Zaa-|-(S,diacylglyceryl)Cys-, in which Xaa is hydrophobic (preferably Leu), and Yaa (Ala or Ser) and Zaa (Gly or Ala) have small, neutral side chains.</text>
        <dbReference type="EC" id="3.4.23.36"/>
    </reaction>
</comment>